<evidence type="ECO:0000313" key="4">
    <source>
        <dbReference type="EMBL" id="MCP2273120.1"/>
    </source>
</evidence>
<organism evidence="4 5">
    <name type="scientific">Actinokineospora diospyrosa</name>
    <dbReference type="NCBI Taxonomy" id="103728"/>
    <lineage>
        <taxon>Bacteria</taxon>
        <taxon>Bacillati</taxon>
        <taxon>Actinomycetota</taxon>
        <taxon>Actinomycetes</taxon>
        <taxon>Pseudonocardiales</taxon>
        <taxon>Pseudonocardiaceae</taxon>
        <taxon>Actinokineospora</taxon>
    </lineage>
</organism>
<dbReference type="Gene3D" id="2.60.40.10">
    <property type="entry name" value="Immunoglobulins"/>
    <property type="match status" value="1"/>
</dbReference>
<dbReference type="SUPFAM" id="SSF117074">
    <property type="entry name" value="Hypothetical protein PA1324"/>
    <property type="match status" value="1"/>
</dbReference>
<keyword evidence="5" id="KW-1185">Reference proteome</keyword>
<feature type="domain" description="DUF7507" evidence="3">
    <location>
        <begin position="1500"/>
        <end position="1572"/>
    </location>
</feature>
<reference evidence="4 5" key="1">
    <citation type="submission" date="2022-06" db="EMBL/GenBank/DDBJ databases">
        <title>Genomic Encyclopedia of Archaeal and Bacterial Type Strains, Phase II (KMG-II): from individual species to whole genera.</title>
        <authorList>
            <person name="Goeker M."/>
        </authorList>
    </citation>
    <scope>NUCLEOTIDE SEQUENCE [LARGE SCALE GENOMIC DNA]</scope>
    <source>
        <strain evidence="4 5">DSM 44255</strain>
    </source>
</reference>
<dbReference type="Pfam" id="PF17963">
    <property type="entry name" value="Big_9"/>
    <property type="match status" value="6"/>
</dbReference>
<feature type="compositionally biased region" description="Polar residues" evidence="1">
    <location>
        <begin position="1554"/>
        <end position="1566"/>
    </location>
</feature>
<comment type="caution">
    <text evidence="4">The sequence shown here is derived from an EMBL/GenBank/DDBJ whole genome shotgun (WGS) entry which is preliminary data.</text>
</comment>
<feature type="region of interest" description="Disordered" evidence="1">
    <location>
        <begin position="1554"/>
        <end position="1594"/>
    </location>
</feature>
<feature type="domain" description="DUF7507" evidence="3">
    <location>
        <begin position="1383"/>
        <end position="1471"/>
    </location>
</feature>
<dbReference type="EMBL" id="JAMTCO010000015">
    <property type="protein sequence ID" value="MCP2273120.1"/>
    <property type="molecule type" value="Genomic_DNA"/>
</dbReference>
<dbReference type="InterPro" id="IPR055354">
    <property type="entry name" value="DUF7507"/>
</dbReference>
<protein>
    <recommendedName>
        <fullName evidence="3">DUF7507 domain-containing protein</fullName>
    </recommendedName>
</protein>
<evidence type="ECO:0000313" key="5">
    <source>
        <dbReference type="Proteomes" id="UP001205185"/>
    </source>
</evidence>
<dbReference type="InterPro" id="IPR013783">
    <property type="entry name" value="Ig-like_fold"/>
</dbReference>
<keyword evidence="2" id="KW-0472">Membrane</keyword>
<feature type="transmembrane region" description="Helical" evidence="2">
    <location>
        <begin position="1825"/>
        <end position="1843"/>
    </location>
</feature>
<name>A0ABT1IKD5_9PSEU</name>
<accession>A0ABT1IKD5</accession>
<evidence type="ECO:0000256" key="1">
    <source>
        <dbReference type="SAM" id="MobiDB-lite"/>
    </source>
</evidence>
<dbReference type="Proteomes" id="UP001205185">
    <property type="component" value="Unassembled WGS sequence"/>
</dbReference>
<gene>
    <name evidence="4" type="ORF">LV75_005646</name>
</gene>
<dbReference type="Pfam" id="PF24346">
    <property type="entry name" value="DUF7507"/>
    <property type="match status" value="2"/>
</dbReference>
<dbReference type="Gene3D" id="2.60.40.2810">
    <property type="match status" value="2"/>
</dbReference>
<proteinExistence type="predicted"/>
<keyword evidence="2" id="KW-0812">Transmembrane</keyword>
<evidence type="ECO:0000256" key="2">
    <source>
        <dbReference type="SAM" id="Phobius"/>
    </source>
</evidence>
<feature type="compositionally biased region" description="Low complexity" evidence="1">
    <location>
        <begin position="1567"/>
        <end position="1593"/>
    </location>
</feature>
<sequence>MLHGKPGRAFARLLVVLLVLVGVAPGLVRPAEAAPPRCGGPGTPSVVALHSSHFYVDASAQLLSGYAGYRVGSSTARKGLWLDVSGFTGGVIGPVAGQAPSVPLPDLTEAGVVRYLLLGASTTTTVPQSHTVTIYTGPPGTGVVVCKRTFTYADVVDTIKLVANKVDSVSSTAAGQVELGDAVTLTVNGHTGTLGTGPTNDPGVLSYTPNALPNFPASAWRLERTELVVSPDGVGATVTYVDGLTLTGATGPNRPFTARYTYRAIGPAAASTPVRPVQYIANGTLVKHTNLGASSAGSLPAVSTTAAVTVTEKVTSPADGVLPGVGGTADYSVRLVNSSASARTVDSVSDVLPAAALYSSGSLALDGRPILDPTVNNGVLTVRGPITVPAAGETELTYSLQFGSTPGPHSSSATARYGQATLDTSADVTDSAPASATVTVLGSLNLVDDAATAPTGTGIAVAVLSNDSTSSGLPLKVTSLTAPNRGNAILGGDGSVTYMPSPGTSGTDSFTYTATDGYTSASATVVLTVTPVLAQDVYSTGENTTLFASSVLPNDACGGCTASTSLVSPPATGAASMAADGTFTYTPASNTTGPVTFIYSAMDNAGSSSEGIVTIYVGDLGPDFATTSYGDPVVVPVKNNDLGCAGGCEPQADTDGSRGTVTYSGGSPVTATYTPTAGLWGLDSFTYGTTTGSTLTPVTVLTEPPTTVLQTTYGVTATAQLPANGSCAACTYSLDSPPTHGAVTVDATTGTSTFTPEAGFVGIDAYTYAVEDPVSGLRVLGLVDTTVGPLAVGDSASVLLGSTANGAVSTNDFCPATCTLTKLTDPTSGTVVFNNDGTFSYTPGSAIGQFTFTYRVTSSVSGSASSDATVTVTVRGAVDDVDSTTPNTPVDIAVRGNDPCAACTMSVDSTSSGTTTIIGQAVRYTPVPGFSGRATFSYTLTLGAATTTAVVTVTVTPLAVADTAIAVVGKTVDLQPLGNDLCANCAITSLGTPTSGSVQQNDDVVTFTPSSAGAATFTYDAIDGIGNTFSGAVAVTVVDPPVLAADAITVASGQLGLISLLDNDSCADCTVAVATDPLNGSITMDVGGQIGYTAAPGFSGLDSFTYTATDPATGAHANETVAVTVSPTARDDTANTPVEVPISVDVLANDACKACTLAVGTTTGDVVANVVSGQLEVMPNTQWVGTATVEYTATDPATALATTATLTVEVNNAQPDAITVAPGGSVTGLDVLANDLCPSCTITAVTTATHGTPVNEGNTVGWTPPTGFAGLATFGYSADDGSQTVASTVRILVTPPPLPVNTTVDQHVTVQPPATGSCPGCELRIRTSADEGDIDYDGSGFRYTPPPGYTGPDVFTYRLTDPVSRLWVEANVVITVAAPPANPALSITPTPPTPGSPPHAGDVLPWTWTVANTGDVPLTGVTPTGATCAATTLAVGANTPCTTSHTVSQGEIDAGQLMKRIDVTASSSGGPVSDYDESTVLLARVPGLGIDATASLGTGVVTVTYTVENTGNTTLSAVGVTLTDSTVLSCTTTSVLPGGQVPCTGTHNITPSDVQAGSWSSNGTGSATAPGTALPLTATDSTTTPLSSPPHTTVSGKVWIDRNLDGQFQADEWPLPGIAVALAGGSTRMAAAESSTVYAISGVDGQYSFENVEMASYTISAVFPDGGFTYTSDPDGPADWSANLAVSGSPITAVNFAGTGQGTIRGTVHTRATRAPVPDPAVVCVWAGLDHTLHTADDVTMSTTGDTAGSFTLSQLPFGAFSCDALDQVSGVRSSPVLVDVQSTTPVDIELPVGEEAVQLPADPVPAPADVDDPLADTGPWSPQVFWLGILLVLTGAGTVLATRRRQSYQAADRAVRAR</sequence>
<dbReference type="Gene3D" id="2.60.40.3440">
    <property type="match status" value="5"/>
</dbReference>
<evidence type="ECO:0000259" key="3">
    <source>
        <dbReference type="Pfam" id="PF24346"/>
    </source>
</evidence>
<dbReference type="RefSeq" id="WP_253890185.1">
    <property type="nucleotide sequence ID" value="NZ_BAAAVB010000019.1"/>
</dbReference>
<keyword evidence="2" id="KW-1133">Transmembrane helix</keyword>
<dbReference type="NCBIfam" id="NF012211">
    <property type="entry name" value="tand_rpt_95"/>
    <property type="match status" value="3"/>
</dbReference>